<reference evidence="3 4" key="1">
    <citation type="submission" date="2014-06" db="EMBL/GenBank/DDBJ databases">
        <authorList>
            <person name="Swart Estienne"/>
        </authorList>
    </citation>
    <scope>NUCLEOTIDE SEQUENCE [LARGE SCALE GENOMIC DNA]</scope>
    <source>
        <strain evidence="3 4">130c</strain>
    </source>
</reference>
<sequence length="693" mass="80067">MISQADNKSTKLVQSIIDNTQQIQRIESKAQKNKNSEKSNQQFISNHQGYVLRLDKKAIQEKAQGEACKVYFTNTKLQETYNDRKRKRNMKSRNTLALRMNSPSSQSQSSIARQYENQKIDLKIDYYNENSKKFNHFNDSFKDLQNNKILQNQQSKVSLKESNLDQPDKNGPVKKLARGGGGFSLMYHNRYQRYNKDYKLIGDFNKKIQQNLSQPYSTSKDPHIESGTNLVSDSSNQNLGEQIHINFSQYPLQNTDFSPLATKNLQYHSNQNSTHNQTQFLPANSFIKHEYQENAQVINMPSQLSMTTNIFQKQRKSTNVPQSTTFKYQLSRQRSKNKSQVKKKVEKTEYDPADENIAIHNTQNLSHGNRPISAYVNLIRNRSSKRIQRNLRAANQISDGSSTNLNVSQLKRDSFSQRNESDDLIMIKQINMASQHQRRIEKLQEELYNQQEKKLNYPHVLQNPLVSDNNNYDSRPKTVGNPIHSKKLNQAINNLNSKNQVEVKPKKSKKSLLSKSFRALSKNINQHQQNLYSRLLRDQESRFPPQFFAQQLKLDYVQKKNQYVIGLQYRSNKQQSTSPIMGFNQTPSQLAFYNGIDINSPNHSFNSPGKIVAVHIPQTQVNNIDFDRASDGGNGSVVSIKELQQDIQSQTVSQSNGLMRKQQFFSGEQEIVIKEHLVNNVDVQRMNEQLQSY</sequence>
<feature type="region of interest" description="Disordered" evidence="2">
    <location>
        <begin position="83"/>
        <end position="112"/>
    </location>
</feature>
<name>A0A078AV18_STYLE</name>
<dbReference type="InParanoid" id="A0A078AV18"/>
<gene>
    <name evidence="3" type="primary">Contig12004.g12843</name>
    <name evidence="3" type="ORF">STYLEM_15140</name>
</gene>
<keyword evidence="1" id="KW-0175">Coiled coil</keyword>
<feature type="coiled-coil region" evidence="1">
    <location>
        <begin position="426"/>
        <end position="453"/>
    </location>
</feature>
<evidence type="ECO:0000313" key="3">
    <source>
        <dbReference type="EMBL" id="CDW86049.1"/>
    </source>
</evidence>
<keyword evidence="4" id="KW-1185">Reference proteome</keyword>
<accession>A0A078AV18</accession>
<evidence type="ECO:0000256" key="2">
    <source>
        <dbReference type="SAM" id="MobiDB-lite"/>
    </source>
</evidence>
<organism evidence="3 4">
    <name type="scientific">Stylonychia lemnae</name>
    <name type="common">Ciliate</name>
    <dbReference type="NCBI Taxonomy" id="5949"/>
    <lineage>
        <taxon>Eukaryota</taxon>
        <taxon>Sar</taxon>
        <taxon>Alveolata</taxon>
        <taxon>Ciliophora</taxon>
        <taxon>Intramacronucleata</taxon>
        <taxon>Spirotrichea</taxon>
        <taxon>Stichotrichia</taxon>
        <taxon>Sporadotrichida</taxon>
        <taxon>Oxytrichidae</taxon>
        <taxon>Stylonychinae</taxon>
        <taxon>Stylonychia</taxon>
    </lineage>
</organism>
<feature type="compositionally biased region" description="Basic and acidic residues" evidence="2">
    <location>
        <begin position="158"/>
        <end position="168"/>
    </location>
</feature>
<dbReference type="Proteomes" id="UP000039865">
    <property type="component" value="Unassembled WGS sequence"/>
</dbReference>
<dbReference type="AlphaFoldDB" id="A0A078AV18"/>
<evidence type="ECO:0000256" key="1">
    <source>
        <dbReference type="SAM" id="Coils"/>
    </source>
</evidence>
<dbReference type="EMBL" id="CCKQ01014298">
    <property type="protein sequence ID" value="CDW86049.1"/>
    <property type="molecule type" value="Genomic_DNA"/>
</dbReference>
<feature type="compositionally biased region" description="Basic residues" evidence="2">
    <location>
        <begin position="333"/>
        <end position="345"/>
    </location>
</feature>
<feature type="region of interest" description="Disordered" evidence="2">
    <location>
        <begin position="158"/>
        <end position="177"/>
    </location>
</feature>
<evidence type="ECO:0000313" key="4">
    <source>
        <dbReference type="Proteomes" id="UP000039865"/>
    </source>
</evidence>
<feature type="region of interest" description="Disordered" evidence="2">
    <location>
        <begin position="313"/>
        <end position="348"/>
    </location>
</feature>
<proteinExistence type="predicted"/>
<protein>
    <submittedName>
        <fullName evidence="3">Uncharacterized protein</fullName>
    </submittedName>
</protein>
<feature type="compositionally biased region" description="Polar residues" evidence="2">
    <location>
        <begin position="313"/>
        <end position="331"/>
    </location>
</feature>